<dbReference type="InterPro" id="IPR036291">
    <property type="entry name" value="NAD(P)-bd_dom_sf"/>
</dbReference>
<evidence type="ECO:0000256" key="1">
    <source>
        <dbReference type="ARBA" id="ARBA00008072"/>
    </source>
</evidence>
<dbReference type="SUPFAM" id="SSF50129">
    <property type="entry name" value="GroES-like"/>
    <property type="match status" value="1"/>
</dbReference>
<evidence type="ECO:0000313" key="4">
    <source>
        <dbReference type="EMBL" id="KIW14450.1"/>
    </source>
</evidence>
<dbReference type="InterPro" id="IPR013154">
    <property type="entry name" value="ADH-like_N"/>
</dbReference>
<proteinExistence type="inferred from homology"/>
<dbReference type="Gene3D" id="3.40.50.720">
    <property type="entry name" value="NAD(P)-binding Rossmann-like Domain"/>
    <property type="match status" value="1"/>
</dbReference>
<dbReference type="CDD" id="cd08249">
    <property type="entry name" value="enoyl_reductase_like"/>
    <property type="match status" value="1"/>
</dbReference>
<sequence>MARKQTSHSLTVKHPKVKVQVNMLEFVVSLKDGVVSSEARNVPIPEPADDEVCIKVVATDSNPKDWKFAARLTINGGDDIAGIVHKVGSKVYDFKPGDRVAAFHKMTYPGGSYAEYAVAPSTTTFFLPPSISFESGATLPLASMTAALALYQGLKLPLPWTPVPKGQHLPVLIYGGSSAVGAYALKFAKLSGLHPIITVAGSGIDFVRSLDCADYIVDYRRGNVAGEIRKILDDAAEGGPLKLRHAFDAICEHGSWDHICEVLDKDGPSPGQLNMVDPPTPVPQWPQGIEMKRTFVSTAYGVKHSLCSDEEAARDRDFAYVFYRYMSLLMAEGKFEPHPYEVLPKGLSSVQDGIQALYDRKVSSKKLVYRIADTPGLEKYQ</sequence>
<dbReference type="Gene3D" id="3.90.180.10">
    <property type="entry name" value="Medium-chain alcohol dehydrogenases, catalytic domain"/>
    <property type="match status" value="1"/>
</dbReference>
<dbReference type="SUPFAM" id="SSF51735">
    <property type="entry name" value="NAD(P)-binding Rossmann-fold domains"/>
    <property type="match status" value="1"/>
</dbReference>
<evidence type="ECO:0000313" key="5">
    <source>
        <dbReference type="Proteomes" id="UP000053328"/>
    </source>
</evidence>
<dbReference type="GO" id="GO:0016651">
    <property type="term" value="F:oxidoreductase activity, acting on NAD(P)H"/>
    <property type="evidence" value="ECO:0007669"/>
    <property type="project" value="InterPro"/>
</dbReference>
<dbReference type="InterPro" id="IPR020843">
    <property type="entry name" value="ER"/>
</dbReference>
<dbReference type="PANTHER" id="PTHR45348">
    <property type="entry name" value="HYPOTHETICAL OXIDOREDUCTASE (EUROFUNG)"/>
    <property type="match status" value="1"/>
</dbReference>
<dbReference type="HOGENOM" id="CLU_026673_16_0_1"/>
<dbReference type="InterPro" id="IPR047122">
    <property type="entry name" value="Trans-enoyl_RdTase-like"/>
</dbReference>
<gene>
    <name evidence="4" type="ORF">PV08_07234</name>
</gene>
<keyword evidence="5" id="KW-1185">Reference proteome</keyword>
<comment type="similarity">
    <text evidence="1">Belongs to the zinc-containing alcohol dehydrogenase family.</text>
</comment>
<dbReference type="OrthoDB" id="3233595at2759"/>
<reference evidence="4 5" key="1">
    <citation type="submission" date="2015-01" db="EMBL/GenBank/DDBJ databases">
        <title>The Genome Sequence of Exophiala spinifera CBS89968.</title>
        <authorList>
            <consortium name="The Broad Institute Genomics Platform"/>
            <person name="Cuomo C."/>
            <person name="de Hoog S."/>
            <person name="Gorbushina A."/>
            <person name="Stielow B."/>
            <person name="Teixiera M."/>
            <person name="Abouelleil A."/>
            <person name="Chapman S.B."/>
            <person name="Priest M."/>
            <person name="Young S.K."/>
            <person name="Wortman J."/>
            <person name="Nusbaum C."/>
            <person name="Birren B."/>
        </authorList>
    </citation>
    <scope>NUCLEOTIDE SEQUENCE [LARGE SCALE GENOMIC DNA]</scope>
    <source>
        <strain evidence="4 5">CBS 89968</strain>
    </source>
</reference>
<dbReference type="Proteomes" id="UP000053328">
    <property type="component" value="Unassembled WGS sequence"/>
</dbReference>
<dbReference type="VEuPathDB" id="FungiDB:PV08_07234"/>
<dbReference type="EMBL" id="KN847496">
    <property type="protein sequence ID" value="KIW14450.1"/>
    <property type="molecule type" value="Genomic_DNA"/>
</dbReference>
<keyword evidence="2" id="KW-0560">Oxidoreductase</keyword>
<evidence type="ECO:0000256" key="2">
    <source>
        <dbReference type="ARBA" id="ARBA00023002"/>
    </source>
</evidence>
<dbReference type="GeneID" id="27334317"/>
<dbReference type="RefSeq" id="XP_016234666.1">
    <property type="nucleotide sequence ID" value="XM_016381564.1"/>
</dbReference>
<organism evidence="4 5">
    <name type="scientific">Exophiala spinifera</name>
    <dbReference type="NCBI Taxonomy" id="91928"/>
    <lineage>
        <taxon>Eukaryota</taxon>
        <taxon>Fungi</taxon>
        <taxon>Dikarya</taxon>
        <taxon>Ascomycota</taxon>
        <taxon>Pezizomycotina</taxon>
        <taxon>Eurotiomycetes</taxon>
        <taxon>Chaetothyriomycetidae</taxon>
        <taxon>Chaetothyriales</taxon>
        <taxon>Herpotrichiellaceae</taxon>
        <taxon>Exophiala</taxon>
    </lineage>
</organism>
<dbReference type="SMART" id="SM00829">
    <property type="entry name" value="PKS_ER"/>
    <property type="match status" value="1"/>
</dbReference>
<dbReference type="AlphaFoldDB" id="A0A0D2B6Z9"/>
<feature type="domain" description="Enoyl reductase (ER)" evidence="3">
    <location>
        <begin position="33"/>
        <end position="368"/>
    </location>
</feature>
<dbReference type="PANTHER" id="PTHR45348:SF5">
    <property type="entry name" value="OXIDOREDUCTASE, PUTATIVE (AFU_ORTHOLOGUE AFUA_8G01420)-RELATED"/>
    <property type="match status" value="1"/>
</dbReference>
<protein>
    <recommendedName>
        <fullName evidence="3">Enoyl reductase (ER) domain-containing protein</fullName>
    </recommendedName>
</protein>
<dbReference type="InterPro" id="IPR011032">
    <property type="entry name" value="GroES-like_sf"/>
</dbReference>
<name>A0A0D2B6Z9_9EURO</name>
<dbReference type="Pfam" id="PF08240">
    <property type="entry name" value="ADH_N"/>
    <property type="match status" value="1"/>
</dbReference>
<dbReference type="STRING" id="91928.A0A0D2B6Z9"/>
<evidence type="ECO:0000259" key="3">
    <source>
        <dbReference type="SMART" id="SM00829"/>
    </source>
</evidence>
<accession>A0A0D2B6Z9</accession>